<reference evidence="4 5" key="1">
    <citation type="submission" date="2017-07" db="EMBL/GenBank/DDBJ databases">
        <title>Complete genome sequences and comparative analysis of the novel pathogen Francisella opportunistica.</title>
        <authorList>
            <person name="Dietrich E.A."/>
            <person name="Kingry L.C."/>
            <person name="Petersen J.M."/>
        </authorList>
    </citation>
    <scope>NUCLEOTIDE SEQUENCE [LARGE SCALE GENOMIC DNA]</scope>
    <source>
        <strain evidence="4 5">14-2155</strain>
    </source>
</reference>
<organism evidence="4 5">
    <name type="scientific">Francisella opportunistica</name>
    <dbReference type="NCBI Taxonomy" id="2016517"/>
    <lineage>
        <taxon>Bacteria</taxon>
        <taxon>Pseudomonadati</taxon>
        <taxon>Pseudomonadota</taxon>
        <taxon>Gammaproteobacteria</taxon>
        <taxon>Thiotrichales</taxon>
        <taxon>Francisellaceae</taxon>
        <taxon>Francisella</taxon>
    </lineage>
</organism>
<protein>
    <submittedName>
        <fullName evidence="4">Acyltransferase</fullName>
    </submittedName>
</protein>
<feature type="domain" description="Acyltransferase 3" evidence="2">
    <location>
        <begin position="7"/>
        <end position="331"/>
    </location>
</feature>
<keyword evidence="4" id="KW-0808">Transferase</keyword>
<gene>
    <name evidence="4" type="ORF">CGC43_01795</name>
</gene>
<dbReference type="GO" id="GO:0016020">
    <property type="term" value="C:membrane"/>
    <property type="evidence" value="ECO:0007669"/>
    <property type="project" value="TreeGrafter"/>
</dbReference>
<feature type="transmembrane region" description="Helical" evidence="1">
    <location>
        <begin position="244"/>
        <end position="264"/>
    </location>
</feature>
<dbReference type="InterPro" id="IPR050879">
    <property type="entry name" value="Acyltransferase_3"/>
</dbReference>
<dbReference type="PANTHER" id="PTHR23028:SF53">
    <property type="entry name" value="ACYL_TRANSF_3 DOMAIN-CONTAINING PROTEIN"/>
    <property type="match status" value="1"/>
</dbReference>
<keyword evidence="1" id="KW-0472">Membrane</keyword>
<dbReference type="SUPFAM" id="SSF52266">
    <property type="entry name" value="SGNH hydrolase"/>
    <property type="match status" value="1"/>
</dbReference>
<feature type="transmembrane region" description="Helical" evidence="1">
    <location>
        <begin position="355"/>
        <end position="378"/>
    </location>
</feature>
<dbReference type="InterPro" id="IPR002656">
    <property type="entry name" value="Acyl_transf_3_dom"/>
</dbReference>
<feature type="transmembrane region" description="Helical" evidence="1">
    <location>
        <begin position="99"/>
        <end position="117"/>
    </location>
</feature>
<name>A0A345JQ10_9GAMM</name>
<dbReference type="RefSeq" id="WP_071628693.1">
    <property type="nucleotide sequence ID" value="NZ_CP022375.1"/>
</dbReference>
<dbReference type="Pfam" id="PF19040">
    <property type="entry name" value="SGNH"/>
    <property type="match status" value="1"/>
</dbReference>
<evidence type="ECO:0000259" key="3">
    <source>
        <dbReference type="Pfam" id="PF19040"/>
    </source>
</evidence>
<dbReference type="Proteomes" id="UP000253862">
    <property type="component" value="Chromosome"/>
</dbReference>
<accession>A0A345JQ10</accession>
<evidence type="ECO:0000259" key="2">
    <source>
        <dbReference type="Pfam" id="PF01757"/>
    </source>
</evidence>
<dbReference type="GO" id="GO:0016747">
    <property type="term" value="F:acyltransferase activity, transferring groups other than amino-acyl groups"/>
    <property type="evidence" value="ECO:0007669"/>
    <property type="project" value="InterPro"/>
</dbReference>
<dbReference type="Pfam" id="PF01757">
    <property type="entry name" value="Acyl_transf_3"/>
    <property type="match status" value="1"/>
</dbReference>
<dbReference type="PANTHER" id="PTHR23028">
    <property type="entry name" value="ACETYLTRANSFERASE"/>
    <property type="match status" value="1"/>
</dbReference>
<keyword evidence="1" id="KW-1133">Transmembrane helix</keyword>
<feature type="transmembrane region" description="Helical" evidence="1">
    <location>
        <begin position="276"/>
        <end position="297"/>
    </location>
</feature>
<feature type="transmembrane region" description="Helical" evidence="1">
    <location>
        <begin position="12"/>
        <end position="28"/>
    </location>
</feature>
<feature type="transmembrane region" description="Helical" evidence="1">
    <location>
        <begin position="191"/>
        <end position="210"/>
    </location>
</feature>
<dbReference type="InterPro" id="IPR043968">
    <property type="entry name" value="SGNH"/>
</dbReference>
<dbReference type="AlphaFoldDB" id="A0A345JQ10"/>
<feature type="domain" description="SGNH" evidence="3">
    <location>
        <begin position="411"/>
        <end position="651"/>
    </location>
</feature>
<proteinExistence type="predicted"/>
<dbReference type="EMBL" id="CP022375">
    <property type="protein sequence ID" value="AXH29406.1"/>
    <property type="molecule type" value="Genomic_DNA"/>
</dbReference>
<feature type="transmembrane region" description="Helical" evidence="1">
    <location>
        <begin position="217"/>
        <end position="238"/>
    </location>
</feature>
<feature type="transmembrane region" description="Helical" evidence="1">
    <location>
        <begin position="72"/>
        <end position="93"/>
    </location>
</feature>
<keyword evidence="4" id="KW-0012">Acyltransferase</keyword>
<feature type="transmembrane region" description="Helical" evidence="1">
    <location>
        <begin position="162"/>
        <end position="179"/>
    </location>
</feature>
<evidence type="ECO:0000313" key="4">
    <source>
        <dbReference type="EMBL" id="AXH29406.1"/>
    </source>
</evidence>
<sequence length="677" mass="76678">MKYYKHIDGLRALAVLSVIFVHLDFSLFSGGYVGVDIFFVISGFLITNIIIKELEINGKFCFINFYTRRARRILPALLFVLGISFVLSLWLLNLAKFKVYGGSLATAAISLSNIFFYKQAGYFDIFSQSSPLLHTWSLGVEEQFYIFWPIALLIIFKINKKILIPSITVIFLLSLGWSIHRQVTNLSSLYYLAPFRVFEFCIGASLVWLLKYKNDKNLILEILCLLGFIFTLYPIFAYNSNTLFPSYNALLPCIGTALLIYSGAAKFAGYLLRNKIIGFIGLISYSLYLIHWPLIVFVKTYNEDIGQAFDLSILSKFMVLASSILIATLMYYFIEQPFRKSIPKNKSKQIWLLSRWSIMIILFVALGCSIFYSNGWVWRAKSPQAVDKVKDISKYHEENWGGADFSGGLIYQGKTNYPNIIMMGDSHLGMLDTGIVDVIAKPDKLTIFTVSGGGAGQYASSLLLPGITRIDANQAVFDESARTGYKEVLSQLSKSKNSVLIYSASYEFQLNVAGYLKNHKSLNINTSKMSSYKDYKPFTESLDRLLSFIGNRKLIIIGDVPGASKFNVMNCITKLKWFNSDNCLELQNEDTNIAAINVNKILEEYASKHTNVYFINPYNTFCKNGYCKNLDQDGTPFYSDGSHLSKTGSIYFIKNVRNQILRVMDKKGDSLNGIQKY</sequence>
<feature type="transmembrane region" description="Helical" evidence="1">
    <location>
        <begin position="317"/>
        <end position="334"/>
    </location>
</feature>
<evidence type="ECO:0000313" key="5">
    <source>
        <dbReference type="Proteomes" id="UP000253862"/>
    </source>
</evidence>
<keyword evidence="1" id="KW-0812">Transmembrane</keyword>
<keyword evidence="5" id="KW-1185">Reference proteome</keyword>
<dbReference type="GO" id="GO:0009103">
    <property type="term" value="P:lipopolysaccharide biosynthetic process"/>
    <property type="evidence" value="ECO:0007669"/>
    <property type="project" value="TreeGrafter"/>
</dbReference>
<evidence type="ECO:0000256" key="1">
    <source>
        <dbReference type="SAM" id="Phobius"/>
    </source>
</evidence>